<evidence type="ECO:0000313" key="3">
    <source>
        <dbReference type="EMBL" id="MDA0139109.1"/>
    </source>
</evidence>
<gene>
    <name evidence="3" type="ORF">OJ962_16530</name>
</gene>
<name>A0ABT4RKM3_9ACTN</name>
<protein>
    <submittedName>
        <fullName evidence="3">MBL fold metallo-hydrolase</fullName>
    </submittedName>
</protein>
<proteinExistence type="predicted"/>
<evidence type="ECO:0000313" key="4">
    <source>
        <dbReference type="Proteomes" id="UP001147700"/>
    </source>
</evidence>
<dbReference type="RefSeq" id="WP_202954970.1">
    <property type="nucleotide sequence ID" value="NZ_JAPCID010000021.1"/>
</dbReference>
<dbReference type="InterPro" id="IPR036866">
    <property type="entry name" value="RibonucZ/Hydroxyglut_hydro"/>
</dbReference>
<evidence type="ECO:0000256" key="1">
    <source>
        <dbReference type="ARBA" id="ARBA00022801"/>
    </source>
</evidence>
<reference evidence="3" key="1">
    <citation type="submission" date="2022-10" db="EMBL/GenBank/DDBJ databases">
        <title>The WGS of Solirubrobacter sp. CPCC 204708.</title>
        <authorList>
            <person name="Jiang Z."/>
        </authorList>
    </citation>
    <scope>NUCLEOTIDE SEQUENCE</scope>
    <source>
        <strain evidence="3">CPCC 204708</strain>
    </source>
</reference>
<organism evidence="3 4">
    <name type="scientific">Solirubrobacter deserti</name>
    <dbReference type="NCBI Taxonomy" id="2282478"/>
    <lineage>
        <taxon>Bacteria</taxon>
        <taxon>Bacillati</taxon>
        <taxon>Actinomycetota</taxon>
        <taxon>Thermoleophilia</taxon>
        <taxon>Solirubrobacterales</taxon>
        <taxon>Solirubrobacteraceae</taxon>
        <taxon>Solirubrobacter</taxon>
    </lineage>
</organism>
<comment type="caution">
    <text evidence="3">The sequence shown here is derived from an EMBL/GenBank/DDBJ whole genome shotgun (WGS) entry which is preliminary data.</text>
</comment>
<dbReference type="InterPro" id="IPR050114">
    <property type="entry name" value="UPF0173_UPF0282_UlaG_hydrolase"/>
</dbReference>
<dbReference type="Gene3D" id="3.60.15.10">
    <property type="entry name" value="Ribonuclease Z/Hydroxyacylglutathione hydrolase-like"/>
    <property type="match status" value="1"/>
</dbReference>
<dbReference type="EMBL" id="JAPCID010000021">
    <property type="protein sequence ID" value="MDA0139109.1"/>
    <property type="molecule type" value="Genomic_DNA"/>
</dbReference>
<dbReference type="Pfam" id="PF12706">
    <property type="entry name" value="Lactamase_B_2"/>
    <property type="match status" value="1"/>
</dbReference>
<evidence type="ECO:0000259" key="2">
    <source>
        <dbReference type="Pfam" id="PF12706"/>
    </source>
</evidence>
<dbReference type="Proteomes" id="UP001147700">
    <property type="component" value="Unassembled WGS sequence"/>
</dbReference>
<sequence length="254" mass="26981">MKLTLIRNATLRVEVAGHTLLVDPQLDPAGAREAVPDTPNPRRNPLVELPQPAEAVVAGVDAVLLTHVHQDHWDTTARELVPHDLPIFCQPHDTERLHADGFVDARPVHADATLGELLIARTDGQHGTGEIGAAMGPVSGFVLHAPGERSVYIAGDTILCPEVLAAVDEHRPGTIVVNASGARFNTGDPIVMTSDDVVELAHRVPAVQIVAVHLDAIAHATETRADLRARLRAEGLTERVLVPEDGALVGAPAQ</sequence>
<dbReference type="PANTHER" id="PTHR43546">
    <property type="entry name" value="UPF0173 METAL-DEPENDENT HYDROLASE MJ1163-RELATED"/>
    <property type="match status" value="1"/>
</dbReference>
<accession>A0ABT4RKM3</accession>
<dbReference type="InterPro" id="IPR001279">
    <property type="entry name" value="Metallo-B-lactamas"/>
</dbReference>
<dbReference type="PANTHER" id="PTHR43546:SF9">
    <property type="entry name" value="L-ASCORBATE-6-PHOSPHATE LACTONASE ULAG-RELATED"/>
    <property type="match status" value="1"/>
</dbReference>
<feature type="domain" description="Metallo-beta-lactamase" evidence="2">
    <location>
        <begin position="19"/>
        <end position="213"/>
    </location>
</feature>
<dbReference type="SUPFAM" id="SSF56281">
    <property type="entry name" value="Metallo-hydrolase/oxidoreductase"/>
    <property type="match status" value="1"/>
</dbReference>
<keyword evidence="1" id="KW-0378">Hydrolase</keyword>
<keyword evidence="4" id="KW-1185">Reference proteome</keyword>